<dbReference type="KEGG" id="bge:BC1002_4888"/>
<dbReference type="PROSITE" id="PS01124">
    <property type="entry name" value="HTH_ARAC_FAMILY_2"/>
    <property type="match status" value="1"/>
</dbReference>
<gene>
    <name evidence="4" type="ordered locus">BC1002_4888</name>
</gene>
<reference evidence="5" key="1">
    <citation type="submission" date="2010-04" db="EMBL/GenBank/DDBJ databases">
        <title>Complete sequence of chromosome 2 of Burkholderia sp. CCGE1002.</title>
        <authorList>
            <consortium name="US DOE Joint Genome Institute"/>
            <person name="Lucas S."/>
            <person name="Copeland A."/>
            <person name="Lapidus A."/>
            <person name="Cheng J.-F."/>
            <person name="Bruce D."/>
            <person name="Goodwin L."/>
            <person name="Pitluck S."/>
            <person name="Chertkov O."/>
            <person name="Detter J.C."/>
            <person name="Han C."/>
            <person name="Tapia R."/>
            <person name="Land M."/>
            <person name="Hauser L."/>
            <person name="Kyrpides N."/>
            <person name="Ovchinnikova G."/>
            <person name="Martinez-Romero E."/>
            <person name="Hernandez M.A.R."/>
            <person name="Tiedje J.M."/>
            <person name="Woyke T."/>
        </authorList>
    </citation>
    <scope>NUCLEOTIDE SEQUENCE [LARGE SCALE GENOMIC DNA]</scope>
    <source>
        <strain evidence="5">CCGE1002</strain>
    </source>
</reference>
<proteinExistence type="predicted"/>
<reference evidence="4 5" key="2">
    <citation type="journal article" date="2012" name="J. Bacteriol.">
        <title>Genome Sequences of Burkholderia sp. Strains CCGE1002 and H160, Isolated from Legume Nodules in Mexico and Brazil.</title>
        <authorList>
            <person name="Ormeno-Orrillo E."/>
            <person name="Rogel M.A."/>
            <person name="Chueire L.M."/>
            <person name="Tiedje J.M."/>
            <person name="Martinez-Romero E."/>
            <person name="Hungria M."/>
        </authorList>
    </citation>
    <scope>NUCLEOTIDE SEQUENCE [LARGE SCALE GENOMIC DNA]</scope>
    <source>
        <strain evidence="4 5">CCGE1002</strain>
    </source>
</reference>
<evidence type="ECO:0000313" key="5">
    <source>
        <dbReference type="Proteomes" id="UP000002190"/>
    </source>
</evidence>
<accession>D5WDP3</accession>
<dbReference type="PANTHER" id="PTHR46796:SF14">
    <property type="entry name" value="TRANSCRIPTIONAL REGULATORY PROTEIN"/>
    <property type="match status" value="1"/>
</dbReference>
<dbReference type="PRINTS" id="PR00032">
    <property type="entry name" value="HTHARAC"/>
</dbReference>
<dbReference type="EMBL" id="CP002014">
    <property type="protein sequence ID" value="ADG18846.1"/>
    <property type="molecule type" value="Genomic_DNA"/>
</dbReference>
<dbReference type="Pfam" id="PF12833">
    <property type="entry name" value="HTH_18"/>
    <property type="match status" value="1"/>
</dbReference>
<evidence type="ECO:0000256" key="2">
    <source>
        <dbReference type="ARBA" id="ARBA00023125"/>
    </source>
</evidence>
<dbReference type="InterPro" id="IPR020449">
    <property type="entry name" value="Tscrpt_reg_AraC-type_HTH"/>
</dbReference>
<sequence length="305" mass="33950">MAQGAYGERLGRSFNLETPPTLGSRTERGHLIVTELLRDKPGFGFTEPIAPESAYLLGLQLRGITHHELWVDGRSIPVSPIAPNTTHLFDLECNPVCYTNEPFHDLFFYVPREALAELGGDDGKSAPRDLHWPRGAFLGDEVIRHIGYALLPALHAQQHTNQTFVDHVLLALRSHLVTTYGGFRAATAIRSQGGLAPWQERRVKELMRTRLADGVPLIELARECNLSTSTFVRAFRRSTGMSPHQWLMARRIDSAVALMGDHSRSLADIALLCGFADQSHFTRVFTARLGVRPGVYRANLPKSQP</sequence>
<dbReference type="GO" id="GO:0043565">
    <property type="term" value="F:sequence-specific DNA binding"/>
    <property type="evidence" value="ECO:0007669"/>
    <property type="project" value="InterPro"/>
</dbReference>
<dbReference type="Proteomes" id="UP000002190">
    <property type="component" value="Chromosome 2"/>
</dbReference>
<dbReference type="Gene3D" id="1.10.10.60">
    <property type="entry name" value="Homeodomain-like"/>
    <property type="match status" value="2"/>
</dbReference>
<name>D5WDP3_PARAM</name>
<keyword evidence="3" id="KW-0804">Transcription</keyword>
<dbReference type="GO" id="GO:0003700">
    <property type="term" value="F:DNA-binding transcription factor activity"/>
    <property type="evidence" value="ECO:0007669"/>
    <property type="project" value="InterPro"/>
</dbReference>
<dbReference type="InterPro" id="IPR009057">
    <property type="entry name" value="Homeodomain-like_sf"/>
</dbReference>
<dbReference type="GeneID" id="301096095"/>
<evidence type="ECO:0000256" key="3">
    <source>
        <dbReference type="ARBA" id="ARBA00023163"/>
    </source>
</evidence>
<dbReference type="AlphaFoldDB" id="D5WDP3"/>
<dbReference type="PANTHER" id="PTHR46796">
    <property type="entry name" value="HTH-TYPE TRANSCRIPTIONAL ACTIVATOR RHAS-RELATED"/>
    <property type="match status" value="1"/>
</dbReference>
<dbReference type="RefSeq" id="WP_013092642.1">
    <property type="nucleotide sequence ID" value="NC_014118.1"/>
</dbReference>
<keyword evidence="2" id="KW-0238">DNA-binding</keyword>
<dbReference type="HOGENOM" id="CLU_000445_88_4_4"/>
<dbReference type="eggNOG" id="COG2207">
    <property type="taxonomic scope" value="Bacteria"/>
</dbReference>
<dbReference type="SUPFAM" id="SSF46689">
    <property type="entry name" value="Homeodomain-like"/>
    <property type="match status" value="2"/>
</dbReference>
<dbReference type="InterPro" id="IPR050204">
    <property type="entry name" value="AraC_XylS_family_regulators"/>
</dbReference>
<keyword evidence="1" id="KW-0805">Transcription regulation</keyword>
<evidence type="ECO:0000256" key="1">
    <source>
        <dbReference type="ARBA" id="ARBA00023015"/>
    </source>
</evidence>
<evidence type="ECO:0000313" key="4">
    <source>
        <dbReference type="EMBL" id="ADG18846.1"/>
    </source>
</evidence>
<dbReference type="SMART" id="SM00342">
    <property type="entry name" value="HTH_ARAC"/>
    <property type="match status" value="1"/>
</dbReference>
<organism evidence="4 5">
    <name type="scientific">Paraburkholderia atlantica</name>
    <dbReference type="NCBI Taxonomy" id="2654982"/>
    <lineage>
        <taxon>Bacteria</taxon>
        <taxon>Pseudomonadati</taxon>
        <taxon>Pseudomonadota</taxon>
        <taxon>Betaproteobacteria</taxon>
        <taxon>Burkholderiales</taxon>
        <taxon>Burkholderiaceae</taxon>
        <taxon>Paraburkholderia</taxon>
    </lineage>
</organism>
<protein>
    <submittedName>
        <fullName evidence="4">Transcriptional regulator, AraC family</fullName>
    </submittedName>
</protein>
<dbReference type="InterPro" id="IPR018060">
    <property type="entry name" value="HTH_AraC"/>
</dbReference>
<dbReference type="STRING" id="640511.BC1002_4888"/>